<organism evidence="3 4">
    <name type="scientific">Kangiella sediminilitoris</name>
    <dbReference type="NCBI Taxonomy" id="1144748"/>
    <lineage>
        <taxon>Bacteria</taxon>
        <taxon>Pseudomonadati</taxon>
        <taxon>Pseudomonadota</taxon>
        <taxon>Gammaproteobacteria</taxon>
        <taxon>Kangiellales</taxon>
        <taxon>Kangiellaceae</taxon>
        <taxon>Kangiella</taxon>
    </lineage>
</organism>
<evidence type="ECO:0000313" key="3">
    <source>
        <dbReference type="EMBL" id="AOE49855.1"/>
    </source>
</evidence>
<dbReference type="FunFam" id="3.40.50.720:FF:000084">
    <property type="entry name" value="Short-chain dehydrogenase reductase"/>
    <property type="match status" value="1"/>
</dbReference>
<name>A0A1B3BAP1_9GAMM</name>
<dbReference type="PRINTS" id="PR00081">
    <property type="entry name" value="GDHRDH"/>
</dbReference>
<dbReference type="SUPFAM" id="SSF51735">
    <property type="entry name" value="NAD(P)-binding Rossmann-fold domains"/>
    <property type="match status" value="1"/>
</dbReference>
<dbReference type="PANTHER" id="PTHR24321:SF11">
    <property type="entry name" value="BLR0893 PROTEIN"/>
    <property type="match status" value="1"/>
</dbReference>
<comment type="similarity">
    <text evidence="1">Belongs to the short-chain dehydrogenases/reductases (SDR) family.</text>
</comment>
<keyword evidence="2" id="KW-0560">Oxidoreductase</keyword>
<proteinExistence type="inferred from homology"/>
<accession>A0A1B3BAP1</accession>
<dbReference type="GO" id="GO:0016491">
    <property type="term" value="F:oxidoreductase activity"/>
    <property type="evidence" value="ECO:0007669"/>
    <property type="project" value="UniProtKB-KW"/>
</dbReference>
<dbReference type="RefSeq" id="WP_068991001.1">
    <property type="nucleotide sequence ID" value="NZ_CP012418.1"/>
</dbReference>
<dbReference type="InterPro" id="IPR020904">
    <property type="entry name" value="Sc_DH/Rdtase_CS"/>
</dbReference>
<dbReference type="OrthoDB" id="6861885at2"/>
<dbReference type="PATRIC" id="fig|1144748.3.peg.1148"/>
<dbReference type="InterPro" id="IPR002347">
    <property type="entry name" value="SDR_fam"/>
</dbReference>
<dbReference type="PROSITE" id="PS00061">
    <property type="entry name" value="ADH_SHORT"/>
    <property type="match status" value="1"/>
</dbReference>
<dbReference type="CDD" id="cd05233">
    <property type="entry name" value="SDR_c"/>
    <property type="match status" value="1"/>
</dbReference>
<dbReference type="Pfam" id="PF13561">
    <property type="entry name" value="adh_short_C2"/>
    <property type="match status" value="1"/>
</dbReference>
<dbReference type="Gene3D" id="3.40.50.720">
    <property type="entry name" value="NAD(P)-binding Rossmann-like Domain"/>
    <property type="match status" value="1"/>
</dbReference>
<keyword evidence="4" id="KW-1185">Reference proteome</keyword>
<protein>
    <submittedName>
        <fullName evidence="3">Short-chain dehydrogenase</fullName>
    </submittedName>
</protein>
<dbReference type="KEGG" id="ksd:KS2013_1135"/>
<evidence type="ECO:0000256" key="2">
    <source>
        <dbReference type="ARBA" id="ARBA00023002"/>
    </source>
</evidence>
<dbReference type="PRINTS" id="PR00080">
    <property type="entry name" value="SDRFAMILY"/>
</dbReference>
<dbReference type="NCBIfam" id="NF009466">
    <property type="entry name" value="PRK12826.1-2"/>
    <property type="match status" value="1"/>
</dbReference>
<dbReference type="PANTHER" id="PTHR24321">
    <property type="entry name" value="DEHYDROGENASES, SHORT CHAIN"/>
    <property type="match status" value="1"/>
</dbReference>
<sequence>MSSDTDKKVALVTGASAGIGKATAKAFANRGDIVILSDVDEKRGQAVAEEINADNGEAVFIKADVSNHKTVKKLIEKIESKYGRLNYAFNNAGIEGEQADTADCTFENWDRTIAINLTGVFNCMKYELPIMLKSVGSSIVNTASIAGKVGFNSLPAYCASKGGVIQLTKTAALEYATRSIRINALCPAVIDTEMVQRVTGNDPETFKEFAKLQPMERVGQPEEVADCVLWLCSEHSSFITGQALDVDGGYLAR</sequence>
<gene>
    <name evidence="3" type="ORF">KS2013_1135</name>
</gene>
<evidence type="ECO:0000256" key="1">
    <source>
        <dbReference type="ARBA" id="ARBA00006484"/>
    </source>
</evidence>
<dbReference type="EMBL" id="CP012418">
    <property type="protein sequence ID" value="AOE49855.1"/>
    <property type="molecule type" value="Genomic_DNA"/>
</dbReference>
<reference evidence="4" key="1">
    <citation type="submission" date="2015-08" db="EMBL/GenBank/DDBJ databases">
        <authorList>
            <person name="Kim K.M."/>
        </authorList>
    </citation>
    <scope>NUCLEOTIDE SEQUENCE [LARGE SCALE GENOMIC DNA]</scope>
    <source>
        <strain evidence="4">KCTC 23892</strain>
    </source>
</reference>
<dbReference type="AlphaFoldDB" id="A0A1B3BAP1"/>
<dbReference type="InterPro" id="IPR036291">
    <property type="entry name" value="NAD(P)-bd_dom_sf"/>
</dbReference>
<evidence type="ECO:0000313" key="4">
    <source>
        <dbReference type="Proteomes" id="UP000094147"/>
    </source>
</evidence>
<dbReference type="Proteomes" id="UP000094147">
    <property type="component" value="Chromosome"/>
</dbReference>
<dbReference type="NCBIfam" id="NF005559">
    <property type="entry name" value="PRK07231.1"/>
    <property type="match status" value="1"/>
</dbReference>
<dbReference type="STRING" id="1144748.KS2013_1135"/>